<organism evidence="2 3">
    <name type="scientific">Ancylobacter koreensis</name>
    <dbReference type="NCBI Taxonomy" id="266121"/>
    <lineage>
        <taxon>Bacteria</taxon>
        <taxon>Pseudomonadati</taxon>
        <taxon>Pseudomonadota</taxon>
        <taxon>Alphaproteobacteria</taxon>
        <taxon>Hyphomicrobiales</taxon>
        <taxon>Xanthobacteraceae</taxon>
        <taxon>Ancylobacter</taxon>
    </lineage>
</organism>
<dbReference type="Proteomes" id="UP001202867">
    <property type="component" value="Unassembled WGS sequence"/>
</dbReference>
<protein>
    <recommendedName>
        <fullName evidence="4">Phage protein</fullName>
    </recommendedName>
</protein>
<gene>
    <name evidence="2" type="ORF">MWN33_02280</name>
</gene>
<evidence type="ECO:0000313" key="3">
    <source>
        <dbReference type="Proteomes" id="UP001202867"/>
    </source>
</evidence>
<sequence length="467" mass="52076">MLSFATEFPVSPDGVETIFVDTVRRWVLDSPYTVFSEADLAHFCLDGEFNTKLNGQFLSSVYIRQSEEVVLGAQLITIDKDIEWNTSIVLSKNSDDCWIGIRTSREAVSPAVNLPKAKKPVVVRSILGALSGSLDGDFEVQDKPHFLTNNDIILASRIISGDTGSRLPIVYISVSYNGRLLVDAGSLAQKLSGMAHVVVEPNRPFSQRLQIEVNSSNVYGGALGVYWPDAAARRMVIIPTDYDRVSELRDDIFESIRSALLNRQPLYRCTWAAVREALSRKIIEDLKSSGSKEINDYIEQFDQEQLSIKQNLSDAEREIARLRSEIKKYNAISAPGAGISIKNVAEQELYPGEIFDVIIESLEDAINNTVPNSRKVHILSSLVKSNSVSSHRGDDRSRLKAVLRDYKRMDGKTRSELLDLGFSITEDGKHYKLIYKNDPRYTFALSKTGSDVRGGLNSASDIAKRLF</sequence>
<evidence type="ECO:0000256" key="1">
    <source>
        <dbReference type="SAM" id="Coils"/>
    </source>
</evidence>
<feature type="coiled-coil region" evidence="1">
    <location>
        <begin position="298"/>
        <end position="332"/>
    </location>
</feature>
<accession>A0ABT0DHU7</accession>
<dbReference type="RefSeq" id="WP_247198481.1">
    <property type="nucleotide sequence ID" value="NZ_JALKCG010000001.1"/>
</dbReference>
<evidence type="ECO:0000313" key="2">
    <source>
        <dbReference type="EMBL" id="MCK0206853.1"/>
    </source>
</evidence>
<reference evidence="2 3" key="1">
    <citation type="submission" date="2022-04" db="EMBL/GenBank/DDBJ databases">
        <authorList>
            <person name="Grouzdev D.S."/>
            <person name="Pantiukh K.S."/>
            <person name="Krutkina M.S."/>
        </authorList>
    </citation>
    <scope>NUCLEOTIDE SEQUENCE [LARGE SCALE GENOMIC DNA]</scope>
    <source>
        <strain evidence="2 3">Jip08</strain>
    </source>
</reference>
<dbReference type="EMBL" id="JALKCG010000001">
    <property type="protein sequence ID" value="MCK0206853.1"/>
    <property type="molecule type" value="Genomic_DNA"/>
</dbReference>
<proteinExistence type="predicted"/>
<reference evidence="3" key="2">
    <citation type="submission" date="2023-07" db="EMBL/GenBank/DDBJ databases">
        <title>Ancylobacter moscoviensis sp. nov., facultatively methylotrophic bacteria from activated sludge and the reclassification of Starkeya novella (Starkey 1934) Kelly et al. 2000 as Ancylobacter novellus comb. nov., Starkeya koreensis Im et al. 2006 as Ancylobacter koreensis comb.nov., Angulomicrobium tetraedrale Vasil'eva et al. 1986 as Ancylobacter tetraedralis comb. nov., Angulomicrobium amanitiforme Fritz et al. 2004 as Ancylobacter amanitiformis comb. nov. and Methylorhabdus multivorans Doronina et al. 1996 as Ancylobacter multivorans comb. nov. and emended description of the genus Ancylobacter.</title>
        <authorList>
            <person name="Doronina N."/>
            <person name="Chemodurova A."/>
            <person name="Grouzdev D."/>
            <person name="Koziaeva V."/>
            <person name="Shi W."/>
            <person name="Wu L."/>
            <person name="Kaparullina E."/>
        </authorList>
    </citation>
    <scope>NUCLEOTIDE SEQUENCE [LARGE SCALE GENOMIC DNA]</scope>
    <source>
        <strain evidence="3">Jip08</strain>
    </source>
</reference>
<evidence type="ECO:0008006" key="4">
    <source>
        <dbReference type="Google" id="ProtNLM"/>
    </source>
</evidence>
<name>A0ABT0DHU7_9HYPH</name>
<keyword evidence="1" id="KW-0175">Coiled coil</keyword>
<comment type="caution">
    <text evidence="2">The sequence shown here is derived from an EMBL/GenBank/DDBJ whole genome shotgun (WGS) entry which is preliminary data.</text>
</comment>
<keyword evidence="3" id="KW-1185">Reference proteome</keyword>